<dbReference type="AlphaFoldDB" id="A0A7Z0VK11"/>
<comment type="caution">
    <text evidence="2">The sequence shown here is derived from an EMBL/GenBank/DDBJ whole genome shotgun (WGS) entry which is preliminary data.</text>
</comment>
<protein>
    <submittedName>
        <fullName evidence="2">Uncharacterized protein</fullName>
    </submittedName>
</protein>
<dbReference type="RefSeq" id="WP_069126698.1">
    <property type="nucleotide sequence ID" value="NZ_MARB01000018.1"/>
</dbReference>
<organism evidence="2 3">
    <name type="scientific">Candidatus Thiodiazotropha endolucinida</name>
    <dbReference type="NCBI Taxonomy" id="1655433"/>
    <lineage>
        <taxon>Bacteria</taxon>
        <taxon>Pseudomonadati</taxon>
        <taxon>Pseudomonadota</taxon>
        <taxon>Gammaproteobacteria</taxon>
        <taxon>Chromatiales</taxon>
        <taxon>Sedimenticolaceae</taxon>
        <taxon>Candidatus Thiodiazotropha</taxon>
    </lineage>
</organism>
<feature type="signal peptide" evidence="1">
    <location>
        <begin position="1"/>
        <end position="27"/>
    </location>
</feature>
<dbReference type="Proteomes" id="UP000094769">
    <property type="component" value="Unassembled WGS sequence"/>
</dbReference>
<evidence type="ECO:0000256" key="1">
    <source>
        <dbReference type="SAM" id="SignalP"/>
    </source>
</evidence>
<reference evidence="2 3" key="1">
    <citation type="submission" date="2016-06" db="EMBL/GenBank/DDBJ databases">
        <title>Genome sequence of endosymbiont of Candidatus Endolucinida thiodiazotropha.</title>
        <authorList>
            <person name="Poehlein A."/>
            <person name="Koenig S."/>
            <person name="Heiden S.E."/>
            <person name="Thuermer A."/>
            <person name="Voget S."/>
            <person name="Daniel R."/>
            <person name="Markert S."/>
            <person name="Gros O."/>
            <person name="Schweder T."/>
        </authorList>
    </citation>
    <scope>NUCLEOTIDE SEQUENCE [LARGE SCALE GENOMIC DNA]</scope>
    <source>
        <strain evidence="2 3">COS</strain>
    </source>
</reference>
<gene>
    <name evidence="2" type="ORF">CODIS_30250</name>
</gene>
<sequence>MTYINRAVFFTGALATLIVISSETALAACNATVNGRPMTQQECALSMQVYGYVIPGDYLMDGYGNWVNANNPMHRGNTYRDAQNSRSGSWGGGSYVSPSTVYDASGGCEGGDCVNIID</sequence>
<keyword evidence="3" id="KW-1185">Reference proteome</keyword>
<name>A0A7Z0VK11_9GAMM</name>
<evidence type="ECO:0000313" key="3">
    <source>
        <dbReference type="Proteomes" id="UP000094769"/>
    </source>
</evidence>
<proteinExistence type="predicted"/>
<keyword evidence="1" id="KW-0732">Signal</keyword>
<feature type="chain" id="PRO_5030913707" evidence="1">
    <location>
        <begin position="28"/>
        <end position="118"/>
    </location>
</feature>
<accession>A0A7Z0VK11</accession>
<dbReference type="EMBL" id="MARB01000018">
    <property type="protein sequence ID" value="ODJ86706.1"/>
    <property type="molecule type" value="Genomic_DNA"/>
</dbReference>
<evidence type="ECO:0000313" key="2">
    <source>
        <dbReference type="EMBL" id="ODJ86706.1"/>
    </source>
</evidence>